<dbReference type="AlphaFoldDB" id="A0A1H3FIL4"/>
<reference evidence="5" key="1">
    <citation type="submission" date="2016-10" db="EMBL/GenBank/DDBJ databases">
        <authorList>
            <person name="Varghese N."/>
            <person name="Submissions S."/>
        </authorList>
    </citation>
    <scope>NUCLEOTIDE SEQUENCE [LARGE SCALE GENOMIC DNA]</scope>
    <source>
        <strain evidence="5">DSM 13490</strain>
    </source>
</reference>
<protein>
    <submittedName>
        <fullName evidence="4">Glycosyltransferase involved in cell wall bisynthesis</fullName>
    </submittedName>
</protein>
<dbReference type="Proteomes" id="UP000199266">
    <property type="component" value="Unassembled WGS sequence"/>
</dbReference>
<evidence type="ECO:0000259" key="2">
    <source>
        <dbReference type="Pfam" id="PF00534"/>
    </source>
</evidence>
<proteinExistence type="predicted"/>
<dbReference type="SUPFAM" id="SSF53756">
    <property type="entry name" value="UDP-Glycosyltransferase/glycogen phosphorylase"/>
    <property type="match status" value="1"/>
</dbReference>
<evidence type="ECO:0000313" key="4">
    <source>
        <dbReference type="EMBL" id="SDX89984.1"/>
    </source>
</evidence>
<evidence type="ECO:0000256" key="1">
    <source>
        <dbReference type="ARBA" id="ARBA00022679"/>
    </source>
</evidence>
<keyword evidence="5" id="KW-1185">Reference proteome</keyword>
<dbReference type="FunFam" id="3.40.50.2000:FF:000119">
    <property type="entry name" value="Glycosyl transferase group 1"/>
    <property type="match status" value="1"/>
</dbReference>
<sequence length="387" mass="43687">MKIAFDCSPLLKKKTGIGWYCYHLLEEFINIPEDEFSLFSFSLKSRKPDLPLGWKERPKTHYHFYAPLPKVSLLLLSKCFGEKVSRPLMAAVDVAHFTNFTAFPIRGAKTVSTVHDLAFLRFPRTIELKSYITLKACLRFSLDIADRIIVPSFSTKKDIVDFYKYPEKKIVVIPLGVNHDIYRPIADIHSLNAFKQKHSLGRYILFLGTLEPRKNTARLLDAYSILCKKMGVEQAPDLIFGGGRGWKNKAFEVKYQNLDKPIRNKIRFLGYLPQEELPFLYSGADVFVFPSLWEGFGLPPLEAMACGTPVVTSNVSSLPEVVGDAAILVDPNSAEEIADAIYQILIDEHLALSLRSAGLTQAAKFTWSNTALQTYKVYESTVKGSYV</sequence>
<gene>
    <name evidence="4" type="ORF">SAMN03080603_01074</name>
</gene>
<dbReference type="Pfam" id="PF13439">
    <property type="entry name" value="Glyco_transf_4"/>
    <property type="match status" value="1"/>
</dbReference>
<dbReference type="RefSeq" id="WP_091461118.1">
    <property type="nucleotide sequence ID" value="NZ_FNPD01000005.1"/>
</dbReference>
<dbReference type="GO" id="GO:0016757">
    <property type="term" value="F:glycosyltransferase activity"/>
    <property type="evidence" value="ECO:0007669"/>
    <property type="project" value="InterPro"/>
</dbReference>
<dbReference type="InterPro" id="IPR028098">
    <property type="entry name" value="Glyco_trans_4-like_N"/>
</dbReference>
<dbReference type="CDD" id="cd03809">
    <property type="entry name" value="GT4_MtfB-like"/>
    <property type="match status" value="1"/>
</dbReference>
<dbReference type="PANTHER" id="PTHR46401">
    <property type="entry name" value="GLYCOSYLTRANSFERASE WBBK-RELATED"/>
    <property type="match status" value="1"/>
</dbReference>
<feature type="domain" description="Glycosyl transferase family 1" evidence="2">
    <location>
        <begin position="201"/>
        <end position="357"/>
    </location>
</feature>
<evidence type="ECO:0000259" key="3">
    <source>
        <dbReference type="Pfam" id="PF13439"/>
    </source>
</evidence>
<dbReference type="InterPro" id="IPR001296">
    <property type="entry name" value="Glyco_trans_1"/>
</dbReference>
<organism evidence="4 5">
    <name type="scientific">Acetomicrobium thermoterrenum DSM 13490</name>
    <dbReference type="NCBI Taxonomy" id="1120987"/>
    <lineage>
        <taxon>Bacteria</taxon>
        <taxon>Thermotogati</taxon>
        <taxon>Synergistota</taxon>
        <taxon>Synergistia</taxon>
        <taxon>Synergistales</taxon>
        <taxon>Acetomicrobiaceae</taxon>
        <taxon>Acetomicrobium</taxon>
    </lineage>
</organism>
<keyword evidence="1 4" id="KW-0808">Transferase</keyword>
<name>A0A1H3FIL4_9BACT</name>
<dbReference type="Pfam" id="PF00534">
    <property type="entry name" value="Glycos_transf_1"/>
    <property type="match status" value="1"/>
</dbReference>
<dbReference type="PANTHER" id="PTHR46401:SF2">
    <property type="entry name" value="GLYCOSYLTRANSFERASE WBBK-RELATED"/>
    <property type="match status" value="1"/>
</dbReference>
<accession>A0A1H3FIL4</accession>
<dbReference type="GO" id="GO:0009103">
    <property type="term" value="P:lipopolysaccharide biosynthetic process"/>
    <property type="evidence" value="ECO:0007669"/>
    <property type="project" value="TreeGrafter"/>
</dbReference>
<feature type="domain" description="Glycosyltransferase subfamily 4-like N-terminal" evidence="3">
    <location>
        <begin position="16"/>
        <end position="180"/>
    </location>
</feature>
<evidence type="ECO:0000313" key="5">
    <source>
        <dbReference type="Proteomes" id="UP000199266"/>
    </source>
</evidence>
<dbReference type="EMBL" id="FNPD01000005">
    <property type="protein sequence ID" value="SDX89984.1"/>
    <property type="molecule type" value="Genomic_DNA"/>
</dbReference>
<dbReference type="Gene3D" id="3.40.50.2000">
    <property type="entry name" value="Glycogen Phosphorylase B"/>
    <property type="match status" value="2"/>
</dbReference>